<protein>
    <recommendedName>
        <fullName evidence="3">Competence/damage-inducible protein A</fullName>
    </recommendedName>
</protein>
<evidence type="ECO:0000313" key="1">
    <source>
        <dbReference type="EMBL" id="MDK7188297.1"/>
    </source>
</evidence>
<dbReference type="EMBL" id="JASOOE010000215">
    <property type="protein sequence ID" value="MDK7188297.1"/>
    <property type="molecule type" value="Genomic_DNA"/>
</dbReference>
<comment type="caution">
    <text evidence="1">The sequence shown here is derived from an EMBL/GenBank/DDBJ whole genome shotgun (WGS) entry which is preliminary data.</text>
</comment>
<name>A0AAJ1Q7H1_9LACT</name>
<accession>A0AAJ1Q7H1</accession>
<organism evidence="1 2">
    <name type="scientific">Facklamia hominis</name>
    <dbReference type="NCBI Taxonomy" id="178214"/>
    <lineage>
        <taxon>Bacteria</taxon>
        <taxon>Bacillati</taxon>
        <taxon>Bacillota</taxon>
        <taxon>Bacilli</taxon>
        <taxon>Lactobacillales</taxon>
        <taxon>Aerococcaceae</taxon>
        <taxon>Facklamia</taxon>
    </lineage>
</organism>
<feature type="non-terminal residue" evidence="1">
    <location>
        <position position="84"/>
    </location>
</feature>
<dbReference type="Proteomes" id="UP001229251">
    <property type="component" value="Unassembled WGS sequence"/>
</dbReference>
<proteinExistence type="predicted"/>
<evidence type="ECO:0000313" key="2">
    <source>
        <dbReference type="Proteomes" id="UP001229251"/>
    </source>
</evidence>
<sequence>CLRLTTFGRSESDLAQSLDTLQLPPGVTMGYRSSMPIIELKLTGPASEEQAMEKLWLDVKRVAGQSVIFEGTEGLPAQISRELQ</sequence>
<gene>
    <name evidence="1" type="ORF">QP433_10140</name>
</gene>
<evidence type="ECO:0008006" key="3">
    <source>
        <dbReference type="Google" id="ProtNLM"/>
    </source>
</evidence>
<reference evidence="1" key="1">
    <citation type="submission" date="2023-05" db="EMBL/GenBank/DDBJ databases">
        <title>Cataloging the Phylogenetic Diversity of Human Bladder Bacteria.</title>
        <authorList>
            <person name="Du J."/>
        </authorList>
    </citation>
    <scope>NUCLEOTIDE SEQUENCE</scope>
    <source>
        <strain evidence="1">UMB1231</strain>
    </source>
</reference>
<feature type="non-terminal residue" evidence="1">
    <location>
        <position position="1"/>
    </location>
</feature>
<dbReference type="AlphaFoldDB" id="A0AAJ1Q7H1"/>